<dbReference type="Gene3D" id="1.10.357.10">
    <property type="entry name" value="Tetracycline Repressor, domain 2"/>
    <property type="match status" value="1"/>
</dbReference>
<dbReference type="Pfam" id="PF00440">
    <property type="entry name" value="TetR_N"/>
    <property type="match status" value="1"/>
</dbReference>
<dbReference type="RefSeq" id="WP_009679845.1">
    <property type="nucleotide sequence ID" value="NZ_AEUD01000011.1"/>
</dbReference>
<evidence type="ECO:0000256" key="1">
    <source>
        <dbReference type="ARBA" id="ARBA00023125"/>
    </source>
</evidence>
<evidence type="ECO:0000256" key="2">
    <source>
        <dbReference type="PROSITE-ProRule" id="PRU00335"/>
    </source>
</evidence>
<dbReference type="AlphaFoldDB" id="F1YL82"/>
<dbReference type="GO" id="GO:0003700">
    <property type="term" value="F:DNA-binding transcription factor activity"/>
    <property type="evidence" value="ECO:0007669"/>
    <property type="project" value="TreeGrafter"/>
</dbReference>
<dbReference type="InterPro" id="IPR001647">
    <property type="entry name" value="HTH_TetR"/>
</dbReference>
<keyword evidence="5" id="KW-1185">Reference proteome</keyword>
<dbReference type="InterPro" id="IPR009057">
    <property type="entry name" value="Homeodomain-like_sf"/>
</dbReference>
<sequence>MNKNSGGRTYGGVSAAERQKQRRSALVEAGLELFGTEGYLNVSVKKICDAAGLTQRYFYESFPDRVNLLAAVYEHCVDIARNASIVAAAEVLDRTGVGDSPVPAEVMPTLAEEALGGFIQSLVDDPRRARVILIEVVGVAPEIEKLRLGAIHDWADLIAGFASSGQPTTPKQKLAAIGLVGAITQLLVDWQTALTDPISEQAGPEMFEVGAVHEVVTAMFVATYESLYR</sequence>
<accession>F1YL82</accession>
<dbReference type="eggNOG" id="COG1309">
    <property type="taxonomic scope" value="Bacteria"/>
</dbReference>
<evidence type="ECO:0000259" key="3">
    <source>
        <dbReference type="PROSITE" id="PS50977"/>
    </source>
</evidence>
<feature type="DNA-binding region" description="H-T-H motif" evidence="2">
    <location>
        <begin position="43"/>
        <end position="62"/>
    </location>
</feature>
<protein>
    <submittedName>
        <fullName evidence="4">Regulatory protein TetR</fullName>
    </submittedName>
</protein>
<evidence type="ECO:0000313" key="5">
    <source>
        <dbReference type="Proteomes" id="UP000035065"/>
    </source>
</evidence>
<reference evidence="4 5" key="1">
    <citation type="journal article" date="2011" name="J. Bacteriol.">
        <title>Draft Genome Sequence of Gordonia neofelifaecis NRRL B-59395, a Cholesterol-Degrading Actinomycete.</title>
        <authorList>
            <person name="Ge F."/>
            <person name="Li W."/>
            <person name="Chen G."/>
            <person name="Liu Y."/>
            <person name="Zhang G."/>
            <person name="Yong B."/>
            <person name="Wang Q."/>
            <person name="Wang N."/>
            <person name="Huang Z."/>
            <person name="Li W."/>
            <person name="Wang J."/>
            <person name="Wu C."/>
            <person name="Xie Q."/>
            <person name="Liu G."/>
        </authorList>
    </citation>
    <scope>NUCLEOTIDE SEQUENCE [LARGE SCALE GENOMIC DNA]</scope>
    <source>
        <strain evidence="4 5">NRRL B-59395</strain>
    </source>
</reference>
<dbReference type="OrthoDB" id="4802216at2"/>
<dbReference type="SUPFAM" id="SSF46689">
    <property type="entry name" value="Homeodomain-like"/>
    <property type="match status" value="1"/>
</dbReference>
<organism evidence="4 5">
    <name type="scientific">Gordonia neofelifaecis NRRL B-59395</name>
    <dbReference type="NCBI Taxonomy" id="644548"/>
    <lineage>
        <taxon>Bacteria</taxon>
        <taxon>Bacillati</taxon>
        <taxon>Actinomycetota</taxon>
        <taxon>Actinomycetes</taxon>
        <taxon>Mycobacteriales</taxon>
        <taxon>Gordoniaceae</taxon>
        <taxon>Gordonia</taxon>
    </lineage>
</organism>
<dbReference type="GO" id="GO:0000976">
    <property type="term" value="F:transcription cis-regulatory region binding"/>
    <property type="evidence" value="ECO:0007669"/>
    <property type="project" value="TreeGrafter"/>
</dbReference>
<feature type="domain" description="HTH tetR-type" evidence="3">
    <location>
        <begin position="20"/>
        <end position="80"/>
    </location>
</feature>
<dbReference type="PANTHER" id="PTHR30055:SF226">
    <property type="entry name" value="HTH-TYPE TRANSCRIPTIONAL REGULATOR PKSA"/>
    <property type="match status" value="1"/>
</dbReference>
<dbReference type="EMBL" id="AEUD01000011">
    <property type="protein sequence ID" value="EGD54542.1"/>
    <property type="molecule type" value="Genomic_DNA"/>
</dbReference>
<comment type="caution">
    <text evidence="4">The sequence shown here is derived from an EMBL/GenBank/DDBJ whole genome shotgun (WGS) entry which is preliminary data.</text>
</comment>
<keyword evidence="1 2" id="KW-0238">DNA-binding</keyword>
<dbReference type="PROSITE" id="PS50977">
    <property type="entry name" value="HTH_TETR_2"/>
    <property type="match status" value="1"/>
</dbReference>
<name>F1YL82_9ACTN</name>
<evidence type="ECO:0000313" key="4">
    <source>
        <dbReference type="EMBL" id="EGD54542.1"/>
    </source>
</evidence>
<dbReference type="InterPro" id="IPR050109">
    <property type="entry name" value="HTH-type_TetR-like_transc_reg"/>
</dbReference>
<gene>
    <name evidence="4" type="ORF">SCNU_13208</name>
</gene>
<dbReference type="STRING" id="644548.SCNU_13208"/>
<proteinExistence type="predicted"/>
<dbReference type="Proteomes" id="UP000035065">
    <property type="component" value="Unassembled WGS sequence"/>
</dbReference>
<dbReference type="PANTHER" id="PTHR30055">
    <property type="entry name" value="HTH-TYPE TRANSCRIPTIONAL REGULATOR RUTR"/>
    <property type="match status" value="1"/>
</dbReference>